<dbReference type="Pfam" id="PF05175">
    <property type="entry name" value="MTS"/>
    <property type="match status" value="1"/>
</dbReference>
<evidence type="ECO:0000256" key="4">
    <source>
        <dbReference type="ARBA" id="ARBA00022691"/>
    </source>
</evidence>
<comment type="caution">
    <text evidence="6">The sequence shown here is derived from an EMBL/GenBank/DDBJ whole genome shotgun (WGS) entry which is preliminary data.</text>
</comment>
<dbReference type="PROSITE" id="PS00092">
    <property type="entry name" value="N6_MTASE"/>
    <property type="match status" value="1"/>
</dbReference>
<sequence>MNQKAPEYHEQVYQPEADTYLLLSSVKNEIRNGDMVLEVGTGSGIIAQACSERARCVATDVNPHACRMAHGMGVEVVRTDLYAGLKGPFDLIIFNPPYLPTAENERIDDWLEYALDGGMDGRAVIHQFASGLHRILHPYGRVLLLVSSLTGIQETRELFAEEGFLSFIVSEKTTEGERLVVFRITHDLCSLRG</sequence>
<feature type="domain" description="Methyltransferase small" evidence="5">
    <location>
        <begin position="19"/>
        <end position="99"/>
    </location>
</feature>
<gene>
    <name evidence="6" type="ORF">L0665_10445</name>
</gene>
<dbReference type="GO" id="GO:0032259">
    <property type="term" value="P:methylation"/>
    <property type="evidence" value="ECO:0007669"/>
    <property type="project" value="UniProtKB-KW"/>
</dbReference>
<organism evidence="6 7">
    <name type="scientific">Methanogenium marinum</name>
    <dbReference type="NCBI Taxonomy" id="348610"/>
    <lineage>
        <taxon>Archaea</taxon>
        <taxon>Methanobacteriati</taxon>
        <taxon>Methanobacteriota</taxon>
        <taxon>Stenosarchaea group</taxon>
        <taxon>Methanomicrobia</taxon>
        <taxon>Methanomicrobiales</taxon>
        <taxon>Methanomicrobiaceae</taxon>
        <taxon>Methanogenium</taxon>
    </lineage>
</organism>
<evidence type="ECO:0000256" key="3">
    <source>
        <dbReference type="ARBA" id="ARBA00022679"/>
    </source>
</evidence>
<keyword evidence="2 6" id="KW-0489">Methyltransferase</keyword>
<dbReference type="Gene3D" id="3.40.50.150">
    <property type="entry name" value="Vaccinia Virus protein VP39"/>
    <property type="match status" value="1"/>
</dbReference>
<dbReference type="InterPro" id="IPR029063">
    <property type="entry name" value="SAM-dependent_MTases_sf"/>
</dbReference>
<dbReference type="SUPFAM" id="SSF53335">
    <property type="entry name" value="S-adenosyl-L-methionine-dependent methyltransferases"/>
    <property type="match status" value="1"/>
</dbReference>
<dbReference type="InterPro" id="IPR002052">
    <property type="entry name" value="DNA_methylase_N6_adenine_CS"/>
</dbReference>
<keyword evidence="4" id="KW-0949">S-adenosyl-L-methionine</keyword>
<name>A0A9Q4PYZ5_9EURY</name>
<dbReference type="CDD" id="cd02440">
    <property type="entry name" value="AdoMet_MTases"/>
    <property type="match status" value="1"/>
</dbReference>
<proteinExistence type="inferred from homology"/>
<dbReference type="InterPro" id="IPR052190">
    <property type="entry name" value="Euk-Arch_PrmC-MTase"/>
</dbReference>
<dbReference type="GO" id="GO:0008276">
    <property type="term" value="F:protein methyltransferase activity"/>
    <property type="evidence" value="ECO:0007669"/>
    <property type="project" value="TreeGrafter"/>
</dbReference>
<evidence type="ECO:0000256" key="2">
    <source>
        <dbReference type="ARBA" id="ARBA00022603"/>
    </source>
</evidence>
<protein>
    <submittedName>
        <fullName evidence="6">Class I SAM-dependent methyltransferase</fullName>
    </submittedName>
</protein>
<evidence type="ECO:0000259" key="5">
    <source>
        <dbReference type="Pfam" id="PF05175"/>
    </source>
</evidence>
<keyword evidence="3" id="KW-0808">Transferase</keyword>
<accession>A0A9Q4PYZ5</accession>
<dbReference type="GO" id="GO:0035657">
    <property type="term" value="C:eRF1 methyltransferase complex"/>
    <property type="evidence" value="ECO:0007669"/>
    <property type="project" value="TreeGrafter"/>
</dbReference>
<evidence type="ECO:0000313" key="7">
    <source>
        <dbReference type="Proteomes" id="UP001143747"/>
    </source>
</evidence>
<evidence type="ECO:0000313" key="6">
    <source>
        <dbReference type="EMBL" id="MDE4909027.1"/>
    </source>
</evidence>
<dbReference type="AlphaFoldDB" id="A0A9Q4PYZ5"/>
<dbReference type="Proteomes" id="UP001143747">
    <property type="component" value="Unassembled WGS sequence"/>
</dbReference>
<comment type="similarity">
    <text evidence="1">Belongs to the eukaryotic/archaeal PrmC-related family.</text>
</comment>
<dbReference type="InterPro" id="IPR004557">
    <property type="entry name" value="PrmC-related"/>
</dbReference>
<dbReference type="EMBL" id="JAKELO010000002">
    <property type="protein sequence ID" value="MDE4909027.1"/>
    <property type="molecule type" value="Genomic_DNA"/>
</dbReference>
<dbReference type="InterPro" id="IPR007848">
    <property type="entry name" value="Small_mtfrase_dom"/>
</dbReference>
<keyword evidence="7" id="KW-1185">Reference proteome</keyword>
<dbReference type="GO" id="GO:0003676">
    <property type="term" value="F:nucleic acid binding"/>
    <property type="evidence" value="ECO:0007669"/>
    <property type="project" value="InterPro"/>
</dbReference>
<dbReference type="PANTHER" id="PTHR45875:SF1">
    <property type="entry name" value="METHYLTRANSFERASE N6AMT1"/>
    <property type="match status" value="1"/>
</dbReference>
<dbReference type="NCBIfam" id="TIGR00537">
    <property type="entry name" value="hemK_rel_arch"/>
    <property type="match status" value="1"/>
</dbReference>
<evidence type="ECO:0000256" key="1">
    <source>
        <dbReference type="ARBA" id="ARBA00006149"/>
    </source>
</evidence>
<dbReference type="GO" id="GO:0008757">
    <property type="term" value="F:S-adenosylmethionine-dependent methyltransferase activity"/>
    <property type="evidence" value="ECO:0007669"/>
    <property type="project" value="TreeGrafter"/>
</dbReference>
<dbReference type="RefSeq" id="WP_274925634.1">
    <property type="nucleotide sequence ID" value="NZ_JAKELO010000002.1"/>
</dbReference>
<dbReference type="PANTHER" id="PTHR45875">
    <property type="entry name" value="METHYLTRANSFERASE N6AMT1"/>
    <property type="match status" value="1"/>
</dbReference>
<reference evidence="6" key="1">
    <citation type="submission" date="2022-01" db="EMBL/GenBank/DDBJ databases">
        <title>Draft genome of Methanogenium marinum DSM 15558.</title>
        <authorList>
            <person name="Chen S.-C."/>
            <person name="You Y.-T."/>
        </authorList>
    </citation>
    <scope>NUCLEOTIDE SEQUENCE</scope>
    <source>
        <strain evidence="6">DSM 15558</strain>
    </source>
</reference>